<dbReference type="PANTHER" id="PTHR11468:SF3">
    <property type="entry name" value="GLYCOGEN PHOSPHORYLASE, LIVER FORM"/>
    <property type="match status" value="1"/>
</dbReference>
<gene>
    <name evidence="9" type="primary">glgP</name>
    <name evidence="9" type="ORF">HJG54_06095</name>
</gene>
<dbReference type="InterPro" id="IPR011833">
    <property type="entry name" value="Glycg_phsphrylas"/>
</dbReference>
<reference evidence="9" key="1">
    <citation type="submission" date="2020-05" db="EMBL/GenBank/DDBJ databases">
        <authorList>
            <person name="Zhu T."/>
            <person name="Keshari N."/>
            <person name="Lu X."/>
        </authorList>
    </citation>
    <scope>NUCLEOTIDE SEQUENCE</scope>
    <source>
        <strain evidence="9">NK1-12</strain>
    </source>
</reference>
<keyword evidence="5 7" id="KW-0663">Pyridoxal phosphate</keyword>
<dbReference type="GO" id="GO:0005737">
    <property type="term" value="C:cytoplasm"/>
    <property type="evidence" value="ECO:0007669"/>
    <property type="project" value="TreeGrafter"/>
</dbReference>
<dbReference type="EC" id="2.4.1.1" evidence="7"/>
<evidence type="ECO:0000256" key="3">
    <source>
        <dbReference type="ARBA" id="ARBA00022676"/>
    </source>
</evidence>
<dbReference type="GO" id="GO:0030170">
    <property type="term" value="F:pyridoxal phosphate binding"/>
    <property type="evidence" value="ECO:0007669"/>
    <property type="project" value="InterPro"/>
</dbReference>
<evidence type="ECO:0000256" key="8">
    <source>
        <dbReference type="SAM" id="MobiDB-lite"/>
    </source>
</evidence>
<organism evidence="9">
    <name type="scientific">Leptolyngbya sp. NK1-12</name>
    <dbReference type="NCBI Taxonomy" id="2547451"/>
    <lineage>
        <taxon>Bacteria</taxon>
        <taxon>Bacillati</taxon>
        <taxon>Cyanobacteriota</taxon>
        <taxon>Cyanophyceae</taxon>
        <taxon>Leptolyngbyales</taxon>
        <taxon>Leptolyngbyaceae</taxon>
        <taxon>Leptolyngbya group</taxon>
        <taxon>Leptolyngbya</taxon>
    </lineage>
</organism>
<evidence type="ECO:0000256" key="5">
    <source>
        <dbReference type="ARBA" id="ARBA00022898"/>
    </source>
</evidence>
<evidence type="ECO:0000256" key="2">
    <source>
        <dbReference type="ARBA" id="ARBA00006047"/>
    </source>
</evidence>
<protein>
    <recommendedName>
        <fullName evidence="7">Alpha-1,4 glucan phosphorylase</fullName>
        <ecNumber evidence="7">2.4.1.1</ecNumber>
    </recommendedName>
</protein>
<comment type="catalytic activity">
    <reaction evidence="7">
        <text>[(1-&gt;4)-alpha-D-glucosyl](n) + phosphate = [(1-&gt;4)-alpha-D-glucosyl](n-1) + alpha-D-glucose 1-phosphate</text>
        <dbReference type="Rhea" id="RHEA:41732"/>
        <dbReference type="Rhea" id="RHEA-COMP:9584"/>
        <dbReference type="Rhea" id="RHEA-COMP:9586"/>
        <dbReference type="ChEBI" id="CHEBI:15444"/>
        <dbReference type="ChEBI" id="CHEBI:43474"/>
        <dbReference type="ChEBI" id="CHEBI:58601"/>
        <dbReference type="EC" id="2.4.1.1"/>
    </reaction>
</comment>
<dbReference type="InterPro" id="IPR000811">
    <property type="entry name" value="Glyco_trans_35"/>
</dbReference>
<name>A0AA96WC93_9CYAN</name>
<evidence type="ECO:0000256" key="4">
    <source>
        <dbReference type="ARBA" id="ARBA00022679"/>
    </source>
</evidence>
<evidence type="ECO:0000256" key="1">
    <source>
        <dbReference type="ARBA" id="ARBA00001933"/>
    </source>
</evidence>
<dbReference type="PANTHER" id="PTHR11468">
    <property type="entry name" value="GLYCOGEN PHOSPHORYLASE"/>
    <property type="match status" value="1"/>
</dbReference>
<feature type="region of interest" description="Disordered" evidence="8">
    <location>
        <begin position="365"/>
        <end position="390"/>
    </location>
</feature>
<dbReference type="SUPFAM" id="SSF53756">
    <property type="entry name" value="UDP-Glycosyltransferase/glycogen phosphorylase"/>
    <property type="match status" value="1"/>
</dbReference>
<dbReference type="NCBIfam" id="TIGR02093">
    <property type="entry name" value="P_ylase"/>
    <property type="match status" value="1"/>
</dbReference>
<evidence type="ECO:0000256" key="7">
    <source>
        <dbReference type="RuleBase" id="RU000587"/>
    </source>
</evidence>
<dbReference type="RefSeq" id="WP_316433928.1">
    <property type="nucleotide sequence ID" value="NZ_CP053586.1"/>
</dbReference>
<comment type="cofactor">
    <cofactor evidence="1 7">
        <name>pyridoxal 5'-phosphate</name>
        <dbReference type="ChEBI" id="CHEBI:597326"/>
    </cofactor>
</comment>
<dbReference type="AlphaFoldDB" id="A0AA96WC93"/>
<comment type="similarity">
    <text evidence="2 7">Belongs to the glycogen phosphorylase family.</text>
</comment>
<keyword evidence="3 7" id="KW-0328">Glycosyltransferase</keyword>
<dbReference type="EMBL" id="CP053586">
    <property type="protein sequence ID" value="WNZ22474.1"/>
    <property type="molecule type" value="Genomic_DNA"/>
</dbReference>
<dbReference type="Pfam" id="PF00343">
    <property type="entry name" value="Phosphorylase"/>
    <property type="match status" value="1"/>
</dbReference>
<evidence type="ECO:0000256" key="6">
    <source>
        <dbReference type="ARBA" id="ARBA00023277"/>
    </source>
</evidence>
<evidence type="ECO:0000313" key="9">
    <source>
        <dbReference type="EMBL" id="WNZ22474.1"/>
    </source>
</evidence>
<dbReference type="Gene3D" id="3.40.50.2000">
    <property type="entry name" value="Glycogen Phosphorylase B"/>
    <property type="match status" value="2"/>
</dbReference>
<proteinExistence type="inferred from homology"/>
<keyword evidence="4 7" id="KW-0808">Transferase</keyword>
<comment type="function">
    <text evidence="7">Allosteric enzyme that catalyzes the rate-limiting step in glycogen catabolism, the phosphorolytic cleavage of glycogen to produce glucose-1-phosphate, and plays a central role in maintaining cellular and organismal glucose homeostasis.</text>
</comment>
<feature type="compositionally biased region" description="Basic and acidic residues" evidence="8">
    <location>
        <begin position="375"/>
        <end position="390"/>
    </location>
</feature>
<dbReference type="GO" id="GO:0008184">
    <property type="term" value="F:glycogen phosphorylase activity"/>
    <property type="evidence" value="ECO:0007669"/>
    <property type="project" value="InterPro"/>
</dbReference>
<feature type="region of interest" description="Disordered" evidence="8">
    <location>
        <begin position="38"/>
        <end position="63"/>
    </location>
</feature>
<sequence length="1007" mass="112092">MDSANALWLLPVVLLGAGLAVLTRGIWSSRSGAVLNLEGDGSESNLPDLGEQESQRAETETAVVNQPETIASTVKDEMNSTNENVIENTDPSETAAQQADQVIGVSEIEEPFDLAACLPDQNLTEETEIVKEDANQDADQFEEAQVTEAQVTDAQVINTGAAAESTESTADLATLKAFSSLNPADPSLEVCTASQVDSTPNPISAIDAAMAKIIPIATRESFNIRIFQQAFVDTLYHIRHRTPQTATGADAYVALAAMVRARLLRFSSTEPLAQIQPVRVEISPEYAVGVQLENHLANLGLFDLVRQALQELGLNLDQLCEQENWSEQETDGLGCLVGSNLEAYTTVGLAAIGYGIYSDDKFSEPDAPDALGKPDAPDKRDKPDDASSALDEHDLTRTIWELEQAASVEVKFGGHTEFYTDEQGHYRKRWVAAEVVQAVPLDLLISGYETETINRLRLWKANTALLRQPHSSPAVNPSDQQQELSWKQWFLLASGAVQDMIRLHLEAERPLESLPDHFRVQLNDPTTALTLAELMYQLVDEHQLDWEQAWSITEKLCSCRLYHLTATARGEQWPIELFNQLLPRHLEIIHEINRRFLDQVRSRFPADEERIGRMSLIDQSSGNLRMLHLACVGSDPIAGVYPLHTQLLQRTLLADFNDMYAERFSDTSAKITPRRFLAQANPRLTNLITQWLGNSWMIHPEQLQQLESLVDNAKFCGNWWEAKRAAKQDLVDYIHQQTGIAVNLNSLFDVQAMPIEANKRQLLNLLHIITLYARLKTNASTDTIQRFAHRSVPRTCLFVGAAVPNHPVAAAIAQLIRAVSDAINGDPDVQGRLQVIVLADNHYKTIRHVYAATDLAEQIPLADQDVPSLIPLQFALNGAITIGTPNSANLELRQAIGAKNLFLFGMTATEAERLNARYDPWQLYDTDPDLKQALDLIASGYFSYGDSSVFKPLIEWLINNDPNLVLADYQSYMNCQERISQAYQDQKNWTWMSILTIAQMGQFLSTP</sequence>
<accession>A0AA96WC93</accession>
<dbReference type="GO" id="GO:0005980">
    <property type="term" value="P:glycogen catabolic process"/>
    <property type="evidence" value="ECO:0007669"/>
    <property type="project" value="TreeGrafter"/>
</dbReference>
<keyword evidence="6 7" id="KW-0119">Carbohydrate metabolism</keyword>